<evidence type="ECO:0000313" key="2">
    <source>
        <dbReference type="EMBL" id="KAB8279427.1"/>
    </source>
</evidence>
<evidence type="ECO:0000256" key="1">
    <source>
        <dbReference type="SAM" id="Phobius"/>
    </source>
</evidence>
<reference evidence="2 3" key="1">
    <citation type="submission" date="2019-04" db="EMBL/GenBank/DDBJ databases">
        <title>Fungal friends and foes A comparative genomics study of 23 Aspergillus species from section Flavi.</title>
        <authorList>
            <consortium name="DOE Joint Genome Institute"/>
            <person name="Kjaerbolling I."/>
            <person name="Vesth T.C."/>
            <person name="Frisvad J.C."/>
            <person name="Nybo J.L."/>
            <person name="Theobald S."/>
            <person name="Kildgaard S."/>
            <person name="Petersen T.I."/>
            <person name="Kuo A."/>
            <person name="Sato A."/>
            <person name="Lyhne E.K."/>
            <person name="Kogle M.E."/>
            <person name="Wiebenga A."/>
            <person name="Kun R.S."/>
            <person name="Lubbers R.J."/>
            <person name="Makela M.R."/>
            <person name="Barry K."/>
            <person name="Chovatia M."/>
            <person name="Clum A."/>
            <person name="Daum C."/>
            <person name="Haridas S."/>
            <person name="He G."/>
            <person name="LaButti K."/>
            <person name="Lipzen A."/>
            <person name="Mondo S."/>
            <person name="Pangilinan J."/>
            <person name="Riley R."/>
            <person name="Salamov A."/>
            <person name="Simmons B.A."/>
            <person name="Magnuson J.K."/>
            <person name="Henrissat B."/>
            <person name="Mortensen U.H."/>
            <person name="Larsen T.O."/>
            <person name="De vries R.P."/>
            <person name="Grigoriev I.V."/>
            <person name="Machida M."/>
            <person name="Baker S.E."/>
            <person name="Andersen M.R."/>
        </authorList>
    </citation>
    <scope>NUCLEOTIDE SEQUENCE [LARGE SCALE GENOMIC DNA]</scope>
    <source>
        <strain evidence="2 3">CBS 117635</strain>
    </source>
</reference>
<accession>A0A5N6JNS6</accession>
<name>A0A5N6JNS6_9EURO</name>
<feature type="transmembrane region" description="Helical" evidence="1">
    <location>
        <begin position="39"/>
        <end position="61"/>
    </location>
</feature>
<sequence length="115" mass="13185">MLLSFCQSSSSFLLTIFLSPFVRGIYLSSLLSFDFATLVFFVSFPLLLPCVAVIFVCIATLRTGRHGILPVNRLPQWDSRRILMPKYQQRTYLAVTLLRQFGYEGRNAVVNDRFP</sequence>
<keyword evidence="3" id="KW-1185">Reference proteome</keyword>
<keyword evidence="1" id="KW-0812">Transmembrane</keyword>
<evidence type="ECO:0000313" key="3">
    <source>
        <dbReference type="Proteomes" id="UP000326289"/>
    </source>
</evidence>
<gene>
    <name evidence="2" type="ORF">BDV30DRAFT_824</name>
</gene>
<keyword evidence="1" id="KW-0472">Membrane</keyword>
<dbReference type="AlphaFoldDB" id="A0A5N6JNS6"/>
<protein>
    <submittedName>
        <fullName evidence="2">Uncharacterized protein</fullName>
    </submittedName>
</protein>
<organism evidence="2 3">
    <name type="scientific">Aspergillus minisclerotigenes</name>
    <dbReference type="NCBI Taxonomy" id="656917"/>
    <lineage>
        <taxon>Eukaryota</taxon>
        <taxon>Fungi</taxon>
        <taxon>Dikarya</taxon>
        <taxon>Ascomycota</taxon>
        <taxon>Pezizomycotina</taxon>
        <taxon>Eurotiomycetes</taxon>
        <taxon>Eurotiomycetidae</taxon>
        <taxon>Eurotiales</taxon>
        <taxon>Aspergillaceae</taxon>
        <taxon>Aspergillus</taxon>
        <taxon>Aspergillus subgen. Circumdati</taxon>
    </lineage>
</organism>
<feature type="transmembrane region" description="Helical" evidence="1">
    <location>
        <begin position="12"/>
        <end position="33"/>
    </location>
</feature>
<dbReference type="Proteomes" id="UP000326289">
    <property type="component" value="Unassembled WGS sequence"/>
</dbReference>
<dbReference type="EMBL" id="ML732764">
    <property type="protein sequence ID" value="KAB8279427.1"/>
    <property type="molecule type" value="Genomic_DNA"/>
</dbReference>
<keyword evidence="1" id="KW-1133">Transmembrane helix</keyword>
<proteinExistence type="predicted"/>